<evidence type="ECO:0000313" key="2">
    <source>
        <dbReference type="EMBL" id="KZV99209.1"/>
    </source>
</evidence>
<dbReference type="AlphaFoldDB" id="A0A166B9P4"/>
<feature type="compositionally biased region" description="Basic and acidic residues" evidence="1">
    <location>
        <begin position="109"/>
        <end position="121"/>
    </location>
</feature>
<accession>A0A166B9P4</accession>
<dbReference type="InParanoid" id="A0A166B9P4"/>
<feature type="region of interest" description="Disordered" evidence="1">
    <location>
        <begin position="183"/>
        <end position="231"/>
    </location>
</feature>
<evidence type="ECO:0000313" key="3">
    <source>
        <dbReference type="Proteomes" id="UP000077266"/>
    </source>
</evidence>
<dbReference type="Proteomes" id="UP000077266">
    <property type="component" value="Unassembled WGS sequence"/>
</dbReference>
<organism evidence="2 3">
    <name type="scientific">Exidia glandulosa HHB12029</name>
    <dbReference type="NCBI Taxonomy" id="1314781"/>
    <lineage>
        <taxon>Eukaryota</taxon>
        <taxon>Fungi</taxon>
        <taxon>Dikarya</taxon>
        <taxon>Basidiomycota</taxon>
        <taxon>Agaricomycotina</taxon>
        <taxon>Agaricomycetes</taxon>
        <taxon>Auriculariales</taxon>
        <taxon>Exidiaceae</taxon>
        <taxon>Exidia</taxon>
    </lineage>
</organism>
<dbReference type="EMBL" id="KV425911">
    <property type="protein sequence ID" value="KZV99209.1"/>
    <property type="molecule type" value="Genomic_DNA"/>
</dbReference>
<feature type="region of interest" description="Disordered" evidence="1">
    <location>
        <begin position="1"/>
        <end position="153"/>
    </location>
</feature>
<reference evidence="2 3" key="1">
    <citation type="journal article" date="2016" name="Mol. Biol. Evol.">
        <title>Comparative Genomics of Early-Diverging Mushroom-Forming Fungi Provides Insights into the Origins of Lignocellulose Decay Capabilities.</title>
        <authorList>
            <person name="Nagy L.G."/>
            <person name="Riley R."/>
            <person name="Tritt A."/>
            <person name="Adam C."/>
            <person name="Daum C."/>
            <person name="Floudas D."/>
            <person name="Sun H."/>
            <person name="Yadav J.S."/>
            <person name="Pangilinan J."/>
            <person name="Larsson K.H."/>
            <person name="Matsuura K."/>
            <person name="Barry K."/>
            <person name="Labutti K."/>
            <person name="Kuo R."/>
            <person name="Ohm R.A."/>
            <person name="Bhattacharya S.S."/>
            <person name="Shirouzu T."/>
            <person name="Yoshinaga Y."/>
            <person name="Martin F.M."/>
            <person name="Grigoriev I.V."/>
            <person name="Hibbett D.S."/>
        </authorList>
    </citation>
    <scope>NUCLEOTIDE SEQUENCE [LARGE SCALE GENOMIC DNA]</scope>
    <source>
        <strain evidence="2 3">HHB12029</strain>
    </source>
</reference>
<sequence>MDTTAATSADARARGRGRGRGGLGKYLRARGKRGPGLRAEWGKRDGGGEDEVDSEEERAELAKYSRRALTSNEDRYKEPEVDPNLEAEAEPEPEIDLAALTAKQLALAERAEHRSPDRGGLSDDEDVDASILAKSGAAKPRDRAQEANSRKGKIVLVEWDDQIDELVREKAAAEALSDLKARLKKQGAAPKSLKPSRKKEKEPVLPPPLDQSPPAKDEKQSMQDFLDDLLT</sequence>
<feature type="compositionally biased region" description="Basic and acidic residues" evidence="1">
    <location>
        <begin position="139"/>
        <end position="149"/>
    </location>
</feature>
<feature type="compositionally biased region" description="Acidic residues" evidence="1">
    <location>
        <begin position="48"/>
        <end position="58"/>
    </location>
</feature>
<gene>
    <name evidence="2" type="ORF">EXIGLDRAFT_831563</name>
</gene>
<evidence type="ECO:0000256" key="1">
    <source>
        <dbReference type="SAM" id="MobiDB-lite"/>
    </source>
</evidence>
<feature type="compositionally biased region" description="Low complexity" evidence="1">
    <location>
        <begin position="97"/>
        <end position="108"/>
    </location>
</feature>
<feature type="compositionally biased region" description="Acidic residues" evidence="1">
    <location>
        <begin position="81"/>
        <end position="95"/>
    </location>
</feature>
<protein>
    <submittedName>
        <fullName evidence="2">Uncharacterized protein</fullName>
    </submittedName>
</protein>
<dbReference type="OrthoDB" id="2505473at2759"/>
<name>A0A166B9P4_EXIGL</name>
<keyword evidence="3" id="KW-1185">Reference proteome</keyword>
<proteinExistence type="predicted"/>